<feature type="transmembrane region" description="Helical" evidence="12">
    <location>
        <begin position="206"/>
        <end position="228"/>
    </location>
</feature>
<dbReference type="Pfam" id="PF01435">
    <property type="entry name" value="Peptidase_M48"/>
    <property type="match status" value="1"/>
</dbReference>
<comment type="cofactor">
    <cofactor evidence="1">
        <name>Zn(2+)</name>
        <dbReference type="ChEBI" id="CHEBI:29105"/>
    </cofactor>
</comment>
<dbReference type="PANTHER" id="PTHR43221:SF1">
    <property type="entry name" value="PROTEASE HTPX"/>
    <property type="match status" value="1"/>
</dbReference>
<dbReference type="eggNOG" id="COG0501">
    <property type="taxonomic scope" value="Bacteria"/>
</dbReference>
<feature type="transmembrane region" description="Helical" evidence="12">
    <location>
        <begin position="56"/>
        <end position="83"/>
    </location>
</feature>
<sequence>MKQLPTITDSYKKEVQKSVLSIILFFTVYFILILFSLAILLAVIFMVIAFLKSVKIGFWTVLFAAAMIGMGGIIFVFLIKFLFSVSKDTSEKIKITREKEPALFQLIDETYQQVGAPAPKNVFLTSDVNAFVSYDSSFWSMFLPVKKNLTIGLGLINTTTVSELKSILAHEFGHFSQKSMKVGSYTNQAQKMIYDMLYNNEKFYKNIGGVAGVHIVFYVFVMVAVYFIRGIQWILARLFDFLFSKHLSLSRQMEFNADAIAAHVVGSQVSAESLLRLNLSEMAFTSPLNFFYKNNKEYYTDNLYENQTVLLDFFAKEYDHKIVNHLPVVTLEESEKYNLSKLNIEDKWSTHPSIKDRVLAIEKENVPSVEVNTNLAKTLVSHFDQYAEAFTKKLYHINKMEKKSEKIDSGKFLELYEKDHQNYSFPKIFNGYYANYNPVNVDLANTDTDGKIVLHTIFDDEKVSLVYEKIALNKDIDSLKAIADKSIKVKFFDYDGKKYDRKEAGNFVKQLESRLEEVTRLVKENDQCAYQYFYKKSTEKNMQTEYAVAYQSLLDGEKQFAEYFNKINEFLPFIHFMSQVLEVDEIKKHIHKLTEAQNNFKQSMQSLISESVFKSRIEHSDMEALMKFCDTRQNYFENNTYQSDYINQLNNGIDSYYNAIYDGYFKLKKELLDLEEKIETTQV</sequence>
<dbReference type="InterPro" id="IPR050083">
    <property type="entry name" value="HtpX_protease"/>
</dbReference>
<keyword evidence="10" id="KW-0482">Metalloprotease</keyword>
<dbReference type="GO" id="GO:0004222">
    <property type="term" value="F:metalloendopeptidase activity"/>
    <property type="evidence" value="ECO:0007669"/>
    <property type="project" value="InterPro"/>
</dbReference>
<dbReference type="EMBL" id="MPOG01000008">
    <property type="protein sequence ID" value="OOH96281.1"/>
    <property type="molecule type" value="Genomic_DNA"/>
</dbReference>
<keyword evidence="6" id="KW-0479">Metal-binding</keyword>
<dbReference type="GO" id="GO:0046872">
    <property type="term" value="F:metal ion binding"/>
    <property type="evidence" value="ECO:0007669"/>
    <property type="project" value="UniProtKB-KW"/>
</dbReference>
<dbReference type="InterPro" id="IPR001915">
    <property type="entry name" value="Peptidase_M48"/>
</dbReference>
<feature type="domain" description="Peptidase M48" evidence="13">
    <location>
        <begin position="100"/>
        <end position="364"/>
    </location>
</feature>
<dbReference type="OrthoDB" id="9789270at2"/>
<evidence type="ECO:0000256" key="8">
    <source>
        <dbReference type="ARBA" id="ARBA00022833"/>
    </source>
</evidence>
<dbReference type="CDD" id="cd07328">
    <property type="entry name" value="M48_Ste24p_like"/>
    <property type="match status" value="1"/>
</dbReference>
<keyword evidence="7" id="KW-0378">Hydrolase</keyword>
<keyword evidence="8" id="KW-0862">Zinc</keyword>
<keyword evidence="9 12" id="KW-1133">Transmembrane helix</keyword>
<reference evidence="14 15" key="1">
    <citation type="submission" date="2016-11" db="EMBL/GenBank/DDBJ databases">
        <title>Genome sequence and comparative genomic analysis of clinical strain Elizabethkingia meningoseptica 61421 PRCM.</title>
        <authorList>
            <person name="Wang M."/>
            <person name="Hu S."/>
            <person name="Cao L."/>
            <person name="Jiang T."/>
            <person name="Zhou Y."/>
            <person name="Ming D."/>
        </authorList>
    </citation>
    <scope>NUCLEOTIDE SEQUENCE [LARGE SCALE GENOMIC DNA]</scope>
    <source>
        <strain evidence="14 15">61421 PRCM</strain>
    </source>
</reference>
<keyword evidence="11 12" id="KW-0472">Membrane</keyword>
<name>A0A1V3U198_ELIME</name>
<evidence type="ECO:0000313" key="15">
    <source>
        <dbReference type="Proteomes" id="UP000188947"/>
    </source>
</evidence>
<keyword evidence="3" id="KW-1003">Cell membrane</keyword>
<evidence type="ECO:0000256" key="4">
    <source>
        <dbReference type="ARBA" id="ARBA00022670"/>
    </source>
</evidence>
<dbReference type="PANTHER" id="PTHR43221">
    <property type="entry name" value="PROTEASE HTPX"/>
    <property type="match status" value="1"/>
</dbReference>
<evidence type="ECO:0000256" key="5">
    <source>
        <dbReference type="ARBA" id="ARBA00022692"/>
    </source>
</evidence>
<gene>
    <name evidence="14" type="ORF">BMF97_08010</name>
</gene>
<accession>A0A1V3U198</accession>
<organism evidence="14 15">
    <name type="scientific">Elizabethkingia meningoseptica</name>
    <name type="common">Chryseobacterium meningosepticum</name>
    <dbReference type="NCBI Taxonomy" id="238"/>
    <lineage>
        <taxon>Bacteria</taxon>
        <taxon>Pseudomonadati</taxon>
        <taxon>Bacteroidota</taxon>
        <taxon>Flavobacteriia</taxon>
        <taxon>Flavobacteriales</taxon>
        <taxon>Weeksellaceae</taxon>
        <taxon>Elizabethkingia</taxon>
    </lineage>
</organism>
<dbReference type="Proteomes" id="UP000188947">
    <property type="component" value="Unassembled WGS sequence"/>
</dbReference>
<feature type="transmembrane region" description="Helical" evidence="12">
    <location>
        <begin position="20"/>
        <end position="50"/>
    </location>
</feature>
<protein>
    <recommendedName>
        <fullName evidence="13">Peptidase M48 domain-containing protein</fullName>
    </recommendedName>
</protein>
<keyword evidence="15" id="KW-1185">Reference proteome</keyword>
<keyword evidence="5 12" id="KW-0812">Transmembrane</keyword>
<keyword evidence="4" id="KW-0645">Protease</keyword>
<evidence type="ECO:0000256" key="11">
    <source>
        <dbReference type="ARBA" id="ARBA00023136"/>
    </source>
</evidence>
<dbReference type="GO" id="GO:0005886">
    <property type="term" value="C:plasma membrane"/>
    <property type="evidence" value="ECO:0007669"/>
    <property type="project" value="UniProtKB-SubCell"/>
</dbReference>
<evidence type="ECO:0000256" key="9">
    <source>
        <dbReference type="ARBA" id="ARBA00022989"/>
    </source>
</evidence>
<comment type="caution">
    <text evidence="14">The sequence shown here is derived from an EMBL/GenBank/DDBJ whole genome shotgun (WGS) entry which is preliminary data.</text>
</comment>
<dbReference type="RefSeq" id="WP_069214834.1">
    <property type="nucleotide sequence ID" value="NZ_CP016378.1"/>
</dbReference>
<proteinExistence type="predicted"/>
<evidence type="ECO:0000256" key="3">
    <source>
        <dbReference type="ARBA" id="ARBA00022475"/>
    </source>
</evidence>
<evidence type="ECO:0000313" key="14">
    <source>
        <dbReference type="EMBL" id="OOH96281.1"/>
    </source>
</evidence>
<evidence type="ECO:0000256" key="7">
    <source>
        <dbReference type="ARBA" id="ARBA00022801"/>
    </source>
</evidence>
<dbReference type="STRING" id="238.BBD35_14100"/>
<evidence type="ECO:0000259" key="13">
    <source>
        <dbReference type="Pfam" id="PF01435"/>
    </source>
</evidence>
<dbReference type="GO" id="GO:0006508">
    <property type="term" value="P:proteolysis"/>
    <property type="evidence" value="ECO:0007669"/>
    <property type="project" value="UniProtKB-KW"/>
</dbReference>
<dbReference type="Gene3D" id="3.30.2010.10">
    <property type="entry name" value="Metalloproteases ('zincins'), catalytic domain"/>
    <property type="match status" value="1"/>
</dbReference>
<evidence type="ECO:0000256" key="6">
    <source>
        <dbReference type="ARBA" id="ARBA00022723"/>
    </source>
</evidence>
<evidence type="ECO:0000256" key="2">
    <source>
        <dbReference type="ARBA" id="ARBA00004651"/>
    </source>
</evidence>
<evidence type="ECO:0000256" key="10">
    <source>
        <dbReference type="ARBA" id="ARBA00023049"/>
    </source>
</evidence>
<dbReference type="AlphaFoldDB" id="A0A1V3U198"/>
<evidence type="ECO:0000256" key="12">
    <source>
        <dbReference type="SAM" id="Phobius"/>
    </source>
</evidence>
<comment type="subcellular location">
    <subcellularLocation>
        <location evidence="2">Cell membrane</location>
        <topology evidence="2">Multi-pass membrane protein</topology>
    </subcellularLocation>
</comment>
<evidence type="ECO:0000256" key="1">
    <source>
        <dbReference type="ARBA" id="ARBA00001947"/>
    </source>
</evidence>